<dbReference type="Ensembl" id="ENSCINT00000022204.2">
    <property type="protein sequence ID" value="ENSCINP00000021958.2"/>
    <property type="gene ID" value="ENSCING00000011509.2"/>
</dbReference>
<feature type="repeat" description="WD" evidence="4">
    <location>
        <begin position="129"/>
        <end position="155"/>
    </location>
</feature>
<dbReference type="InterPro" id="IPR001680">
    <property type="entry name" value="WD40_rpt"/>
</dbReference>
<evidence type="ECO:0000256" key="4">
    <source>
        <dbReference type="PROSITE-ProRule" id="PRU00221"/>
    </source>
</evidence>
<dbReference type="OMA" id="GIIKHWD"/>
<dbReference type="EMBL" id="EAAA01001435">
    <property type="status" value="NOT_ANNOTATED_CDS"/>
    <property type="molecule type" value="Genomic_DNA"/>
</dbReference>
<evidence type="ECO:0000256" key="1">
    <source>
        <dbReference type="ARBA" id="ARBA00007625"/>
    </source>
</evidence>
<feature type="compositionally biased region" description="Acidic residues" evidence="5">
    <location>
        <begin position="1"/>
        <end position="17"/>
    </location>
</feature>
<dbReference type="FunCoup" id="F6WUC3">
    <property type="interactions" value="126"/>
</dbReference>
<evidence type="ECO:0000256" key="2">
    <source>
        <dbReference type="ARBA" id="ARBA00022574"/>
    </source>
</evidence>
<evidence type="ECO:0000313" key="7">
    <source>
        <dbReference type="Proteomes" id="UP000008144"/>
    </source>
</evidence>
<keyword evidence="3" id="KW-0677">Repeat</keyword>
<evidence type="ECO:0000256" key="5">
    <source>
        <dbReference type="SAM" id="MobiDB-lite"/>
    </source>
</evidence>
<feature type="repeat" description="WD" evidence="4">
    <location>
        <begin position="285"/>
        <end position="326"/>
    </location>
</feature>
<dbReference type="Pfam" id="PF24796">
    <property type="entry name" value="WDR55"/>
    <property type="match status" value="1"/>
</dbReference>
<reference evidence="6" key="4">
    <citation type="submission" date="2025-09" db="UniProtKB">
        <authorList>
            <consortium name="Ensembl"/>
        </authorList>
    </citation>
    <scope>IDENTIFICATION</scope>
</reference>
<dbReference type="SMART" id="SM00320">
    <property type="entry name" value="WD40"/>
    <property type="match status" value="7"/>
</dbReference>
<accession>F6WUC3</accession>
<dbReference type="HOGENOM" id="CLU_035848_0_1_1"/>
<sequence length="384" mass="42390">IMSDSDSDFSDNSEANDDEKVSRPKQIRGVADFVDLSFHPSTTYTLATANMNGYVRLYNCVPGEECEQLAKVRVSKKPCRSLSFSYDGEDVLILTKDRTMHFVSSATGNLTRRIEETHRSAPYCLSVIDKNLLATGDDDGTLKVWDLRKGKDAVMTSEDKFEDYVSDIAVDDKRRLIFAVCGDGTMATFNARQRKFIVHSQNEESDLLCAKVIKNNNKVLVGSADGPILLYNWNEFAAPSDRFPGHPGPVDCIAKVSEDVVCTGSADGLIRAVHLLPNRFLGVVGDHHGLPVEKVEATHDGKFIASCSHDNLIKFWSVDHLKSVEVCPREKAIKQKRTEKMSKSGVGHGKMAFFSDLNNDIDTSTYINSSSSSDELDSDSDDAS</sequence>
<protein>
    <submittedName>
        <fullName evidence="6">WD repeat-containing protein 55</fullName>
    </submittedName>
</protein>
<dbReference type="STRING" id="7719.ENSCINP00000021958"/>
<comment type="similarity">
    <text evidence="1">Belongs to the WD repeat WDR55 family.</text>
</comment>
<dbReference type="PANTHER" id="PTHR44019">
    <property type="entry name" value="WD REPEAT-CONTAINING PROTEIN 55"/>
    <property type="match status" value="1"/>
</dbReference>
<feature type="region of interest" description="Disordered" evidence="5">
    <location>
        <begin position="1"/>
        <end position="23"/>
    </location>
</feature>
<reference evidence="6" key="3">
    <citation type="submission" date="2025-08" db="UniProtKB">
        <authorList>
            <consortium name="Ensembl"/>
        </authorList>
    </citation>
    <scope>IDENTIFICATION</scope>
</reference>
<reference evidence="6" key="2">
    <citation type="journal article" date="2008" name="Genome Biol.">
        <title>Improved genome assembly and evidence-based global gene model set for the chordate Ciona intestinalis: new insight into intron and operon populations.</title>
        <authorList>
            <person name="Satou Y."/>
            <person name="Mineta K."/>
            <person name="Ogasawara M."/>
            <person name="Sasakura Y."/>
            <person name="Shoguchi E."/>
            <person name="Ueno K."/>
            <person name="Yamada L."/>
            <person name="Matsumoto J."/>
            <person name="Wasserscheid J."/>
            <person name="Dewar K."/>
            <person name="Wiley G.B."/>
            <person name="Macmil S.L."/>
            <person name="Roe B.A."/>
            <person name="Zeller R.W."/>
            <person name="Hastings K.E."/>
            <person name="Lemaire P."/>
            <person name="Lindquist E."/>
            <person name="Endo T."/>
            <person name="Hotta K."/>
            <person name="Inaba K."/>
        </authorList>
    </citation>
    <scope>NUCLEOTIDE SEQUENCE [LARGE SCALE GENOMIC DNA]</scope>
    <source>
        <strain evidence="6">wild type</strain>
    </source>
</reference>
<dbReference type="Gene3D" id="2.130.10.10">
    <property type="entry name" value="YVTN repeat-like/Quinoprotein amine dehydrogenase"/>
    <property type="match status" value="2"/>
</dbReference>
<dbReference type="InterPro" id="IPR015943">
    <property type="entry name" value="WD40/YVTN_repeat-like_dom_sf"/>
</dbReference>
<proteinExistence type="inferred from homology"/>
<keyword evidence="2 4" id="KW-0853">WD repeat</keyword>
<keyword evidence="7" id="KW-1185">Reference proteome</keyword>
<dbReference type="PROSITE" id="PS00678">
    <property type="entry name" value="WD_REPEATS_1"/>
    <property type="match status" value="1"/>
</dbReference>
<dbReference type="GeneTree" id="ENSGT00940000153727"/>
<dbReference type="InterPro" id="IPR050505">
    <property type="entry name" value="WDR55/POC1"/>
</dbReference>
<evidence type="ECO:0000313" key="6">
    <source>
        <dbReference type="Ensembl" id="ENSCINP00000021958.2"/>
    </source>
</evidence>
<dbReference type="InParanoid" id="F6WUC3"/>
<reference evidence="7" key="1">
    <citation type="journal article" date="2002" name="Science">
        <title>The draft genome of Ciona intestinalis: insights into chordate and vertebrate origins.</title>
        <authorList>
            <person name="Dehal P."/>
            <person name="Satou Y."/>
            <person name="Campbell R.K."/>
            <person name="Chapman J."/>
            <person name="Degnan B."/>
            <person name="De Tomaso A."/>
            <person name="Davidson B."/>
            <person name="Di Gregorio A."/>
            <person name="Gelpke M."/>
            <person name="Goodstein D.M."/>
            <person name="Harafuji N."/>
            <person name="Hastings K.E."/>
            <person name="Ho I."/>
            <person name="Hotta K."/>
            <person name="Huang W."/>
            <person name="Kawashima T."/>
            <person name="Lemaire P."/>
            <person name="Martinez D."/>
            <person name="Meinertzhagen I.A."/>
            <person name="Necula S."/>
            <person name="Nonaka M."/>
            <person name="Putnam N."/>
            <person name="Rash S."/>
            <person name="Saiga H."/>
            <person name="Satake M."/>
            <person name="Terry A."/>
            <person name="Yamada L."/>
            <person name="Wang H.G."/>
            <person name="Awazu S."/>
            <person name="Azumi K."/>
            <person name="Boore J."/>
            <person name="Branno M."/>
            <person name="Chin-Bow S."/>
            <person name="DeSantis R."/>
            <person name="Doyle S."/>
            <person name="Francino P."/>
            <person name="Keys D.N."/>
            <person name="Haga S."/>
            <person name="Hayashi H."/>
            <person name="Hino K."/>
            <person name="Imai K.S."/>
            <person name="Inaba K."/>
            <person name="Kano S."/>
            <person name="Kobayashi K."/>
            <person name="Kobayashi M."/>
            <person name="Lee B.I."/>
            <person name="Makabe K.W."/>
            <person name="Manohar C."/>
            <person name="Matassi G."/>
            <person name="Medina M."/>
            <person name="Mochizuki Y."/>
            <person name="Mount S."/>
            <person name="Morishita T."/>
            <person name="Miura S."/>
            <person name="Nakayama A."/>
            <person name="Nishizaka S."/>
            <person name="Nomoto H."/>
            <person name="Ohta F."/>
            <person name="Oishi K."/>
            <person name="Rigoutsos I."/>
            <person name="Sano M."/>
            <person name="Sasaki A."/>
            <person name="Sasakura Y."/>
            <person name="Shoguchi E."/>
            <person name="Shin-i T."/>
            <person name="Spagnuolo A."/>
            <person name="Stainier D."/>
            <person name="Suzuki M.M."/>
            <person name="Tassy O."/>
            <person name="Takatori N."/>
            <person name="Tokuoka M."/>
            <person name="Yagi K."/>
            <person name="Yoshizaki F."/>
            <person name="Wada S."/>
            <person name="Zhang C."/>
            <person name="Hyatt P.D."/>
            <person name="Larimer F."/>
            <person name="Detter C."/>
            <person name="Doggett N."/>
            <person name="Glavina T."/>
            <person name="Hawkins T."/>
            <person name="Richardson P."/>
            <person name="Lucas S."/>
            <person name="Kohara Y."/>
            <person name="Levine M."/>
            <person name="Satoh N."/>
            <person name="Rokhsar D.S."/>
        </authorList>
    </citation>
    <scope>NUCLEOTIDE SEQUENCE [LARGE SCALE GENOMIC DNA]</scope>
</reference>
<gene>
    <name evidence="6" type="primary">LOC100185530</name>
</gene>
<evidence type="ECO:0000256" key="3">
    <source>
        <dbReference type="ARBA" id="ARBA00022737"/>
    </source>
</evidence>
<dbReference type="InterPro" id="IPR036322">
    <property type="entry name" value="WD40_repeat_dom_sf"/>
</dbReference>
<name>F6WUC3_CIOIN</name>
<dbReference type="SUPFAM" id="SSF50978">
    <property type="entry name" value="WD40 repeat-like"/>
    <property type="match status" value="1"/>
</dbReference>
<dbReference type="Proteomes" id="UP000008144">
    <property type="component" value="Chromosome 2"/>
</dbReference>
<dbReference type="PANTHER" id="PTHR44019:SF20">
    <property type="entry name" value="WD REPEAT-CONTAINING PROTEIN 55"/>
    <property type="match status" value="1"/>
</dbReference>
<dbReference type="InterPro" id="IPR019775">
    <property type="entry name" value="WD40_repeat_CS"/>
</dbReference>
<dbReference type="PROSITE" id="PS50082">
    <property type="entry name" value="WD_REPEATS_2"/>
    <property type="match status" value="2"/>
</dbReference>
<organism evidence="6 7">
    <name type="scientific">Ciona intestinalis</name>
    <name type="common">Transparent sea squirt</name>
    <name type="synonym">Ascidia intestinalis</name>
    <dbReference type="NCBI Taxonomy" id="7719"/>
    <lineage>
        <taxon>Eukaryota</taxon>
        <taxon>Metazoa</taxon>
        <taxon>Chordata</taxon>
        <taxon>Tunicata</taxon>
        <taxon>Ascidiacea</taxon>
        <taxon>Phlebobranchia</taxon>
        <taxon>Cionidae</taxon>
        <taxon>Ciona</taxon>
    </lineage>
</organism>
<dbReference type="AlphaFoldDB" id="F6WUC3"/>